<feature type="transmembrane region" description="Helical" evidence="7">
    <location>
        <begin position="149"/>
        <end position="172"/>
    </location>
</feature>
<feature type="transmembrane region" description="Helical" evidence="7">
    <location>
        <begin position="58"/>
        <end position="77"/>
    </location>
</feature>
<dbReference type="InterPro" id="IPR013057">
    <property type="entry name" value="AA_transpt_TM"/>
</dbReference>
<comment type="subcellular location">
    <subcellularLocation>
        <location evidence="1">Membrane</location>
        <topology evidence="1">Multi-pass membrane protein</topology>
    </subcellularLocation>
</comment>
<dbReference type="FunFam" id="1.20.1740.10:FF:000039">
    <property type="entry name" value="Neutral amino acid transporter (Eurofung)"/>
    <property type="match status" value="1"/>
</dbReference>
<evidence type="ECO:0000256" key="2">
    <source>
        <dbReference type="ARBA" id="ARBA00008066"/>
    </source>
</evidence>
<keyword evidence="4 7" id="KW-1133">Transmembrane helix</keyword>
<comment type="caution">
    <text evidence="9">The sequence shown here is derived from an EMBL/GenBank/DDBJ whole genome shotgun (WGS) entry which is preliminary data.</text>
</comment>
<dbReference type="Proteomes" id="UP000309038">
    <property type="component" value="Unassembled WGS sequence"/>
</dbReference>
<evidence type="ECO:0000313" key="10">
    <source>
        <dbReference type="Proteomes" id="UP000309038"/>
    </source>
</evidence>
<feature type="transmembrane region" description="Helical" evidence="7">
    <location>
        <begin position="298"/>
        <end position="324"/>
    </location>
</feature>
<feature type="transmembrane region" description="Helical" evidence="7">
    <location>
        <begin position="345"/>
        <end position="369"/>
    </location>
</feature>
<evidence type="ECO:0000313" key="9">
    <source>
        <dbReference type="EMBL" id="THG98975.1"/>
    </source>
</evidence>
<sequence>MVSYEKPYDGSPPQSDDGSHNEKALTRQEKEPSSREFDVYGDESHADIKYRTMDWWKAAALMLAETVSLGILSIPSVFVSLGMVGGCIAVVGLGAIATATGYVLGQFKLRHPHVHNMADAGEVLAGAFGRELLGGAQIVFLIFSAGSHALTGMIAFDTMLWAAITAIICMILTTTRTLNGISYLSVVSFISVFSAVLITMIGLGVAGHQGHVDVKVHTDFVTGFVAITDIIFAYSGHVTFFTFISEMKRPQDFHKALYALQIAATTLYLIVGVVVYAYTGENTVSPALGNTGPTLRRVAYGVALPTIIISGVVNGHVCAKLIFIRIFRRNGEHSKHMTTHSVIGWGTWITICVLIWTLGFIIACVIPFFNDLLGVVSAIFASWYTYGISGLFWFHLTRRSEWFSNTTQRFKAVFWAFIVFMGAFVMITGMYSNIQAIVDGYRSGGFPSPFSCINRGLV</sequence>
<feature type="transmembrane region" description="Helical" evidence="7">
    <location>
        <begin position="220"/>
        <end position="244"/>
    </location>
</feature>
<keyword evidence="5 7" id="KW-0472">Membrane</keyword>
<name>A0A4S4KKK5_9APHY</name>
<feature type="transmembrane region" description="Helical" evidence="7">
    <location>
        <begin position="256"/>
        <end position="278"/>
    </location>
</feature>
<reference evidence="9 10" key="1">
    <citation type="submission" date="2019-02" db="EMBL/GenBank/DDBJ databases">
        <title>Genome sequencing of the rare red list fungi Phlebia centrifuga.</title>
        <authorList>
            <person name="Buettner E."/>
            <person name="Kellner H."/>
        </authorList>
    </citation>
    <scope>NUCLEOTIDE SEQUENCE [LARGE SCALE GENOMIC DNA]</scope>
    <source>
        <strain evidence="9 10">DSM 108282</strain>
    </source>
</reference>
<feature type="transmembrane region" description="Helical" evidence="7">
    <location>
        <begin position="375"/>
        <end position="394"/>
    </location>
</feature>
<organism evidence="9 10">
    <name type="scientific">Hermanssonia centrifuga</name>
    <dbReference type="NCBI Taxonomy" id="98765"/>
    <lineage>
        <taxon>Eukaryota</taxon>
        <taxon>Fungi</taxon>
        <taxon>Dikarya</taxon>
        <taxon>Basidiomycota</taxon>
        <taxon>Agaricomycotina</taxon>
        <taxon>Agaricomycetes</taxon>
        <taxon>Polyporales</taxon>
        <taxon>Meruliaceae</taxon>
        <taxon>Hermanssonia</taxon>
    </lineage>
</organism>
<comment type="similarity">
    <text evidence="2">Belongs to the amino acid/polyamine transporter 2 family.</text>
</comment>
<dbReference type="Pfam" id="PF01490">
    <property type="entry name" value="Aa_trans"/>
    <property type="match status" value="1"/>
</dbReference>
<evidence type="ECO:0000256" key="6">
    <source>
        <dbReference type="SAM" id="MobiDB-lite"/>
    </source>
</evidence>
<keyword evidence="3 7" id="KW-0812">Transmembrane</keyword>
<dbReference type="PANTHER" id="PTHR22950">
    <property type="entry name" value="AMINO ACID TRANSPORTER"/>
    <property type="match status" value="1"/>
</dbReference>
<dbReference type="PANTHER" id="PTHR22950:SF479">
    <property type="entry name" value="AMINO ACID TRANSPORTER (EUROFUNG)-RELATED"/>
    <property type="match status" value="1"/>
</dbReference>
<accession>A0A4S4KKK5</accession>
<feature type="transmembrane region" description="Helical" evidence="7">
    <location>
        <begin position="414"/>
        <end position="434"/>
    </location>
</feature>
<dbReference type="GO" id="GO:0015179">
    <property type="term" value="F:L-amino acid transmembrane transporter activity"/>
    <property type="evidence" value="ECO:0007669"/>
    <property type="project" value="TreeGrafter"/>
</dbReference>
<protein>
    <recommendedName>
        <fullName evidence="8">Amino acid transporter transmembrane domain-containing protein</fullName>
    </recommendedName>
</protein>
<evidence type="ECO:0000256" key="3">
    <source>
        <dbReference type="ARBA" id="ARBA00022692"/>
    </source>
</evidence>
<dbReference type="EMBL" id="SGPJ01000097">
    <property type="protein sequence ID" value="THG98975.1"/>
    <property type="molecule type" value="Genomic_DNA"/>
</dbReference>
<feature type="compositionally biased region" description="Basic and acidic residues" evidence="6">
    <location>
        <begin position="17"/>
        <end position="38"/>
    </location>
</feature>
<gene>
    <name evidence="9" type="ORF">EW026_g3291</name>
</gene>
<feature type="transmembrane region" description="Helical" evidence="7">
    <location>
        <begin position="184"/>
        <end position="208"/>
    </location>
</feature>
<feature type="region of interest" description="Disordered" evidence="6">
    <location>
        <begin position="1"/>
        <end position="38"/>
    </location>
</feature>
<feature type="domain" description="Amino acid transporter transmembrane" evidence="8">
    <location>
        <begin position="52"/>
        <end position="431"/>
    </location>
</feature>
<evidence type="ECO:0000259" key="8">
    <source>
        <dbReference type="Pfam" id="PF01490"/>
    </source>
</evidence>
<dbReference type="GO" id="GO:0016020">
    <property type="term" value="C:membrane"/>
    <property type="evidence" value="ECO:0007669"/>
    <property type="project" value="UniProtKB-SubCell"/>
</dbReference>
<dbReference type="Gene3D" id="1.20.1740.10">
    <property type="entry name" value="Amino acid/polyamine transporter I"/>
    <property type="match status" value="1"/>
</dbReference>
<evidence type="ECO:0000256" key="7">
    <source>
        <dbReference type="SAM" id="Phobius"/>
    </source>
</evidence>
<feature type="transmembrane region" description="Helical" evidence="7">
    <location>
        <begin position="124"/>
        <end position="143"/>
    </location>
</feature>
<feature type="transmembrane region" description="Helical" evidence="7">
    <location>
        <begin position="83"/>
        <end position="104"/>
    </location>
</feature>
<evidence type="ECO:0000256" key="5">
    <source>
        <dbReference type="ARBA" id="ARBA00023136"/>
    </source>
</evidence>
<evidence type="ECO:0000256" key="1">
    <source>
        <dbReference type="ARBA" id="ARBA00004141"/>
    </source>
</evidence>
<dbReference type="AlphaFoldDB" id="A0A4S4KKK5"/>
<evidence type="ECO:0000256" key="4">
    <source>
        <dbReference type="ARBA" id="ARBA00022989"/>
    </source>
</evidence>
<keyword evidence="10" id="KW-1185">Reference proteome</keyword>
<proteinExistence type="inferred from homology"/>